<keyword evidence="3" id="KW-1185">Reference proteome</keyword>
<comment type="caution">
    <text evidence="2">The sequence shown here is derived from an EMBL/GenBank/DDBJ whole genome shotgun (WGS) entry which is preliminary data.</text>
</comment>
<evidence type="ECO:0000256" key="1">
    <source>
        <dbReference type="SAM" id="MobiDB-lite"/>
    </source>
</evidence>
<dbReference type="GeneID" id="19158223"/>
<reference evidence="2 3" key="1">
    <citation type="submission" date="2013-03" db="EMBL/GenBank/DDBJ databases">
        <title>The Genome Sequence of Capronia coronata CBS 617.96.</title>
        <authorList>
            <consortium name="The Broad Institute Genomics Platform"/>
            <person name="Cuomo C."/>
            <person name="de Hoog S."/>
            <person name="Gorbushina A."/>
            <person name="Walker B."/>
            <person name="Young S.K."/>
            <person name="Zeng Q."/>
            <person name="Gargeya S."/>
            <person name="Fitzgerald M."/>
            <person name="Haas B."/>
            <person name="Abouelleil A."/>
            <person name="Allen A.W."/>
            <person name="Alvarado L."/>
            <person name="Arachchi H.M."/>
            <person name="Berlin A.M."/>
            <person name="Chapman S.B."/>
            <person name="Gainer-Dewar J."/>
            <person name="Goldberg J."/>
            <person name="Griggs A."/>
            <person name="Gujja S."/>
            <person name="Hansen M."/>
            <person name="Howarth C."/>
            <person name="Imamovic A."/>
            <person name="Ireland A."/>
            <person name="Larimer J."/>
            <person name="McCowan C."/>
            <person name="Murphy C."/>
            <person name="Pearson M."/>
            <person name="Poon T.W."/>
            <person name="Priest M."/>
            <person name="Roberts A."/>
            <person name="Saif S."/>
            <person name="Shea T."/>
            <person name="Sisk P."/>
            <person name="Sykes S."/>
            <person name="Wortman J."/>
            <person name="Nusbaum C."/>
            <person name="Birren B."/>
        </authorList>
    </citation>
    <scope>NUCLEOTIDE SEQUENCE [LARGE SCALE GENOMIC DNA]</scope>
    <source>
        <strain evidence="2 3">CBS 617.96</strain>
    </source>
</reference>
<gene>
    <name evidence="2" type="ORF">A1O1_03329</name>
</gene>
<dbReference type="PANTHER" id="PTHR37988:SF1">
    <property type="entry name" value="UPF0592 MEMBRANE PROTEIN C7D4.03C"/>
    <property type="match status" value="1"/>
</dbReference>
<dbReference type="RefSeq" id="XP_007722424.1">
    <property type="nucleotide sequence ID" value="XM_007724234.1"/>
</dbReference>
<dbReference type="PANTHER" id="PTHR37988">
    <property type="entry name" value="UPF0592 MEMBRANE PROTEIN C7D4.03C"/>
    <property type="match status" value="1"/>
</dbReference>
<dbReference type="Pfam" id="PF08578">
    <property type="entry name" value="DUF1765"/>
    <property type="match status" value="1"/>
</dbReference>
<protein>
    <recommendedName>
        <fullName evidence="4">DUF1765-domain-containing protein</fullName>
    </recommendedName>
</protein>
<feature type="region of interest" description="Disordered" evidence="1">
    <location>
        <begin position="1020"/>
        <end position="1065"/>
    </location>
</feature>
<evidence type="ECO:0008006" key="4">
    <source>
        <dbReference type="Google" id="ProtNLM"/>
    </source>
</evidence>
<dbReference type="Proteomes" id="UP000019484">
    <property type="component" value="Unassembled WGS sequence"/>
</dbReference>
<feature type="compositionally biased region" description="Basic and acidic residues" evidence="1">
    <location>
        <begin position="169"/>
        <end position="178"/>
    </location>
</feature>
<evidence type="ECO:0000313" key="3">
    <source>
        <dbReference type="Proteomes" id="UP000019484"/>
    </source>
</evidence>
<sequence length="1122" mass="125118">MSAHIEGQIMPALPVHALNSVHSTTSLPSSELIQDGPSTDLTRSASYTYIPALETGKDIPTPSIKRTFSENVLPLPPDSTTKVNELANSANLELFRRASRKAKRRMSSAIFSLSPDDEDSQPRESRKSSSEKEEQQPKGLRGSVTGTIRSLARKSWVGSSSRSSSPVHKQGDRLERNRSWSPAKAKIPATTPKGVQDPMPSCASGTSTQPGDGSLFPLDTKVQAKSNGIRRESTKIKSKPGNSPKHISRNSSSMSLKSELSNEKSHSRISLGKVPPLPASYSSERLATLGIEVGKKKDPLWSAFRALDGEYASFQSKTSLQKAKLLRTTLQPFLIKYAQHPSNQRLRAEDLDRRVAILNKWWTGLLEMLHGTNNQAISGTDRPAFLESATMIMLRPEWRVPGITSVPGESPPQNSISKSKSTNSLESEEADFLVDTIHQNVRNTFVQNLLSQMAFVIEKLSLRAAPASLVTFAGKACAYAFFFCPGVADMLVRSWRLPSGTLRRIFTELGISHGDRLDLISSTLTRHFPPPVRSLSVSSQASLWRHLQQRGQLPPGWKDVSWGPNWVTRWSGRDSDLFFSFTKQYHLLISEFLPEDIPMKDRAGVPGLVPVWAQTLVVLETTIYRQAGQNVVDNYSSGAGYRMEQTDAMAPLPMTMANASRSIAENRLIILLRDVLGDTKPELSFFRSLFMGSFDIIIKAATRNISLYNNEACFVICDFMEEVLPIMLRYRQSYGDTAVLDWPFWLQVWKRMMQSHTSLTQIRLIAFLYSTWSILILNEDRKRDLVLDWLLDADIFERNFCHWSPMVRHYFYRLLCWKMARYDGEVTELDLQILETLALRLNKCWAHYQYLAAEAEMRGLLPPSSAPCSPAPNRVLVILRTDSQPILSASRTNFANHFPSAIVTQGSPYQNHSSVLSTIPSADEPRPGVKKRWSLFRGLNVFGVSPGNNRPGEVTPPGSPEEIGVTTSSDSIPDPNGAITAARAYRPVTPPHQPFSFKFSLEMCSTPQNLDRRTPNRELAAPQLPHNAETILRSRQSSESSGSGSSTGSDSRTGSKVAEVRPLKPQPCEMNTARYSGRALAEWTQVLNECRGFYARRKQEGVPRDHQVETPTMGVETFRLIG</sequence>
<feature type="compositionally biased region" description="Basic and acidic residues" evidence="1">
    <location>
        <begin position="120"/>
        <end position="136"/>
    </location>
</feature>
<feature type="region of interest" description="Disordered" evidence="1">
    <location>
        <begin position="947"/>
        <end position="974"/>
    </location>
</feature>
<accession>W9YKL7</accession>
<dbReference type="HOGENOM" id="CLU_003877_1_1_1"/>
<name>W9YKL7_9EURO</name>
<dbReference type="EMBL" id="AMWN01000003">
    <property type="protein sequence ID" value="EXJ90230.1"/>
    <property type="molecule type" value="Genomic_DNA"/>
</dbReference>
<proteinExistence type="predicted"/>
<dbReference type="STRING" id="1182541.W9YKL7"/>
<feature type="compositionally biased region" description="Low complexity" evidence="1">
    <location>
        <begin position="1033"/>
        <end position="1055"/>
    </location>
</feature>
<feature type="region of interest" description="Disordered" evidence="1">
    <location>
        <begin position="105"/>
        <end position="274"/>
    </location>
</feature>
<evidence type="ECO:0000313" key="2">
    <source>
        <dbReference type="EMBL" id="EXJ90230.1"/>
    </source>
</evidence>
<feature type="compositionally biased region" description="Low complexity" evidence="1">
    <location>
        <begin position="249"/>
        <end position="259"/>
    </location>
</feature>
<organism evidence="2 3">
    <name type="scientific">Capronia coronata CBS 617.96</name>
    <dbReference type="NCBI Taxonomy" id="1182541"/>
    <lineage>
        <taxon>Eukaryota</taxon>
        <taxon>Fungi</taxon>
        <taxon>Dikarya</taxon>
        <taxon>Ascomycota</taxon>
        <taxon>Pezizomycotina</taxon>
        <taxon>Eurotiomycetes</taxon>
        <taxon>Chaetothyriomycetidae</taxon>
        <taxon>Chaetothyriales</taxon>
        <taxon>Herpotrichiellaceae</taxon>
        <taxon>Capronia</taxon>
    </lineage>
</organism>
<dbReference type="OrthoDB" id="296767at2759"/>
<dbReference type="eggNOG" id="ENOG502QWKM">
    <property type="taxonomic scope" value="Eukaryota"/>
</dbReference>
<dbReference type="InterPro" id="IPR013887">
    <property type="entry name" value="UPF0592"/>
</dbReference>
<dbReference type="AlphaFoldDB" id="W9YKL7"/>